<dbReference type="SUPFAM" id="SSF57701">
    <property type="entry name" value="Zn2/Cys6 DNA-binding domain"/>
    <property type="match status" value="1"/>
</dbReference>
<dbReference type="InterPro" id="IPR036864">
    <property type="entry name" value="Zn2-C6_fun-type_DNA-bd_sf"/>
</dbReference>
<keyword evidence="8" id="KW-1185">Reference proteome</keyword>
<evidence type="ECO:0000313" key="7">
    <source>
        <dbReference type="EMBL" id="OOF94391.1"/>
    </source>
</evidence>
<dbReference type="GO" id="GO:0008270">
    <property type="term" value="F:zinc ion binding"/>
    <property type="evidence" value="ECO:0007669"/>
    <property type="project" value="InterPro"/>
</dbReference>
<dbReference type="CDD" id="cd12148">
    <property type="entry name" value="fungal_TF_MHR"/>
    <property type="match status" value="1"/>
</dbReference>
<accession>A0A1R3RIT9</accession>
<keyword evidence="4" id="KW-0804">Transcription</keyword>
<dbReference type="GO" id="GO:0000981">
    <property type="term" value="F:DNA-binding transcription factor activity, RNA polymerase II-specific"/>
    <property type="evidence" value="ECO:0007669"/>
    <property type="project" value="InterPro"/>
</dbReference>
<dbReference type="PROSITE" id="PS00463">
    <property type="entry name" value="ZN2_CY6_FUNGAL_1"/>
    <property type="match status" value="1"/>
</dbReference>
<evidence type="ECO:0000313" key="8">
    <source>
        <dbReference type="Proteomes" id="UP000188318"/>
    </source>
</evidence>
<reference evidence="8" key="1">
    <citation type="journal article" date="2017" name="Genome Biol.">
        <title>Comparative genomics reveals high biological diversity and specific adaptations in the industrially and medically important fungal genus Aspergillus.</title>
        <authorList>
            <person name="de Vries R.P."/>
            <person name="Riley R."/>
            <person name="Wiebenga A."/>
            <person name="Aguilar-Osorio G."/>
            <person name="Amillis S."/>
            <person name="Uchima C.A."/>
            <person name="Anderluh G."/>
            <person name="Asadollahi M."/>
            <person name="Askin M."/>
            <person name="Barry K."/>
            <person name="Battaglia E."/>
            <person name="Bayram O."/>
            <person name="Benocci T."/>
            <person name="Braus-Stromeyer S.A."/>
            <person name="Caldana C."/>
            <person name="Canovas D."/>
            <person name="Cerqueira G.C."/>
            <person name="Chen F."/>
            <person name="Chen W."/>
            <person name="Choi C."/>
            <person name="Clum A."/>
            <person name="Dos Santos R.A."/>
            <person name="Damasio A.R."/>
            <person name="Diallinas G."/>
            <person name="Emri T."/>
            <person name="Fekete E."/>
            <person name="Flipphi M."/>
            <person name="Freyberg S."/>
            <person name="Gallo A."/>
            <person name="Gournas C."/>
            <person name="Habgood R."/>
            <person name="Hainaut M."/>
            <person name="Harispe M.L."/>
            <person name="Henrissat B."/>
            <person name="Hilden K.S."/>
            <person name="Hope R."/>
            <person name="Hossain A."/>
            <person name="Karabika E."/>
            <person name="Karaffa L."/>
            <person name="Karanyi Z."/>
            <person name="Krasevec N."/>
            <person name="Kuo A."/>
            <person name="Kusch H."/>
            <person name="LaButti K."/>
            <person name="Lagendijk E.L."/>
            <person name="Lapidus A."/>
            <person name="Levasseur A."/>
            <person name="Lindquist E."/>
            <person name="Lipzen A."/>
            <person name="Logrieco A.F."/>
            <person name="MacCabe A."/>
            <person name="Maekelae M.R."/>
            <person name="Malavazi I."/>
            <person name="Melin P."/>
            <person name="Meyer V."/>
            <person name="Mielnichuk N."/>
            <person name="Miskei M."/>
            <person name="Molnar A.P."/>
            <person name="Mule G."/>
            <person name="Ngan C.Y."/>
            <person name="Orejas M."/>
            <person name="Orosz E."/>
            <person name="Ouedraogo J.P."/>
            <person name="Overkamp K.M."/>
            <person name="Park H.-S."/>
            <person name="Perrone G."/>
            <person name="Piumi F."/>
            <person name="Punt P.J."/>
            <person name="Ram A.F."/>
            <person name="Ramon A."/>
            <person name="Rauscher S."/>
            <person name="Record E."/>
            <person name="Riano-Pachon D.M."/>
            <person name="Robert V."/>
            <person name="Roehrig J."/>
            <person name="Ruller R."/>
            <person name="Salamov A."/>
            <person name="Salih N.S."/>
            <person name="Samson R.A."/>
            <person name="Sandor E."/>
            <person name="Sanguinetti M."/>
            <person name="Schuetze T."/>
            <person name="Sepcic K."/>
            <person name="Shelest E."/>
            <person name="Sherlock G."/>
            <person name="Sophianopoulou V."/>
            <person name="Squina F.M."/>
            <person name="Sun H."/>
            <person name="Susca A."/>
            <person name="Todd R.B."/>
            <person name="Tsang A."/>
            <person name="Unkles S.E."/>
            <person name="van de Wiele N."/>
            <person name="van Rossen-Uffink D."/>
            <person name="Oliveira J.V."/>
            <person name="Vesth T.C."/>
            <person name="Visser J."/>
            <person name="Yu J.-H."/>
            <person name="Zhou M."/>
            <person name="Andersen M.R."/>
            <person name="Archer D.B."/>
            <person name="Baker S.E."/>
            <person name="Benoit I."/>
            <person name="Brakhage A.A."/>
            <person name="Braus G.H."/>
            <person name="Fischer R."/>
            <person name="Frisvad J.C."/>
            <person name="Goldman G.H."/>
            <person name="Houbraken J."/>
            <person name="Oakley B."/>
            <person name="Pocsi I."/>
            <person name="Scazzocchio C."/>
            <person name="Seiboth B."/>
            <person name="vanKuyk P.A."/>
            <person name="Wortman J."/>
            <person name="Dyer P.S."/>
            <person name="Grigoriev I.V."/>
        </authorList>
    </citation>
    <scope>NUCLEOTIDE SEQUENCE [LARGE SCALE GENOMIC DNA]</scope>
    <source>
        <strain evidence="8">ITEM 5010</strain>
    </source>
</reference>
<dbReference type="PROSITE" id="PS50048">
    <property type="entry name" value="ZN2_CY6_FUNGAL_2"/>
    <property type="match status" value="1"/>
</dbReference>
<dbReference type="GO" id="GO:0006351">
    <property type="term" value="P:DNA-templated transcription"/>
    <property type="evidence" value="ECO:0007669"/>
    <property type="project" value="InterPro"/>
</dbReference>
<dbReference type="OMA" id="LKNCDRA"/>
<evidence type="ECO:0000256" key="1">
    <source>
        <dbReference type="ARBA" id="ARBA00022723"/>
    </source>
</evidence>
<evidence type="ECO:0000259" key="6">
    <source>
        <dbReference type="PROSITE" id="PS50048"/>
    </source>
</evidence>
<feature type="domain" description="Zn(2)-C6 fungal-type" evidence="6">
    <location>
        <begin position="18"/>
        <end position="48"/>
    </location>
</feature>
<dbReference type="EMBL" id="KV907502">
    <property type="protein sequence ID" value="OOF94391.1"/>
    <property type="molecule type" value="Genomic_DNA"/>
</dbReference>
<dbReference type="Pfam" id="PF00172">
    <property type="entry name" value="Zn_clus"/>
    <property type="match status" value="1"/>
</dbReference>
<dbReference type="GO" id="GO:0009893">
    <property type="term" value="P:positive regulation of metabolic process"/>
    <property type="evidence" value="ECO:0007669"/>
    <property type="project" value="UniProtKB-ARBA"/>
</dbReference>
<dbReference type="Pfam" id="PF04082">
    <property type="entry name" value="Fungal_trans"/>
    <property type="match status" value="1"/>
</dbReference>
<evidence type="ECO:0000256" key="2">
    <source>
        <dbReference type="ARBA" id="ARBA00023015"/>
    </source>
</evidence>
<evidence type="ECO:0000256" key="3">
    <source>
        <dbReference type="ARBA" id="ARBA00023125"/>
    </source>
</evidence>
<dbReference type="AlphaFoldDB" id="A0A1R3RIT9"/>
<dbReference type="STRING" id="602072.A0A1R3RIT9"/>
<keyword evidence="3" id="KW-0238">DNA-binding</keyword>
<dbReference type="PANTHER" id="PTHR46910:SF25">
    <property type="entry name" value="ABC-TRANSPORTER-REGULATING TRANSCRIPTION FACTOR"/>
    <property type="match status" value="1"/>
</dbReference>
<dbReference type="GO" id="GO:0003677">
    <property type="term" value="F:DNA binding"/>
    <property type="evidence" value="ECO:0007669"/>
    <property type="project" value="UniProtKB-KW"/>
</dbReference>
<dbReference type="PANTHER" id="PTHR46910">
    <property type="entry name" value="TRANSCRIPTION FACTOR PDR1"/>
    <property type="match status" value="1"/>
</dbReference>
<dbReference type="SMART" id="SM00066">
    <property type="entry name" value="GAL4"/>
    <property type="match status" value="1"/>
</dbReference>
<evidence type="ECO:0000256" key="5">
    <source>
        <dbReference type="ARBA" id="ARBA00023242"/>
    </source>
</evidence>
<organism evidence="7 8">
    <name type="scientific">Aspergillus carbonarius (strain ITEM 5010)</name>
    <dbReference type="NCBI Taxonomy" id="602072"/>
    <lineage>
        <taxon>Eukaryota</taxon>
        <taxon>Fungi</taxon>
        <taxon>Dikarya</taxon>
        <taxon>Ascomycota</taxon>
        <taxon>Pezizomycotina</taxon>
        <taxon>Eurotiomycetes</taxon>
        <taxon>Eurotiomycetidae</taxon>
        <taxon>Eurotiales</taxon>
        <taxon>Aspergillaceae</taxon>
        <taxon>Aspergillus</taxon>
        <taxon>Aspergillus subgen. Circumdati</taxon>
    </lineage>
</organism>
<dbReference type="InterPro" id="IPR001138">
    <property type="entry name" value="Zn2Cys6_DnaBD"/>
</dbReference>
<proteinExistence type="predicted"/>
<dbReference type="CDD" id="cd00067">
    <property type="entry name" value="GAL4"/>
    <property type="match status" value="1"/>
</dbReference>
<dbReference type="InterPro" id="IPR050987">
    <property type="entry name" value="AtrR-like"/>
</dbReference>
<evidence type="ECO:0000256" key="4">
    <source>
        <dbReference type="ARBA" id="ARBA00023163"/>
    </source>
</evidence>
<sequence length="539" mass="60201">MISRKRPLPSPDADLLPACNQCRSRKVRCDRIQPECSTCRKSNVACDFSASFKRVNPAKQLLHDFSAVLARLDHVDRTLAQLSQKVDSLSPPSTGATLMTATGTARSEPANDPTVEEIATKQVLELGDIGERLYGYPAALCLFRSSQKLLWTALGGYPHIAPLRGPVAMAADQPSLRPSLVRHYEIFPFRGKCMELPIAREQGPILLPPLAVLESAVSSYLENINAQVPVWDADSLYVAIQTCYQAPDAAVSSTWAICFNCIVLLVWNLEARVALRAKSGVDPWENKGLTALLLANCRKGLVDLQRFSQPTLGSLQALILLTLVAREFFVSAVFEKTCQTACQVARSVGLSRSIETLDHMEDSAQLRTRESLFWALYSLDKQRVFLSGHSCDLYLFDSGLQPPCCSSEMPAASQLQFASVQMMMIWEEIYLCLYSSRAARFGVDHRRDQIRALRRLYADFSRQQEELLSSSFLTRAPNLDMMQLELKYRYHVGQILIYRCDPSEESQQETRRHSLLALRVMSDVFHAPATANSCAVLGR</sequence>
<protein>
    <recommendedName>
        <fullName evidence="6">Zn(2)-C6 fungal-type domain-containing protein</fullName>
    </recommendedName>
</protein>
<dbReference type="InterPro" id="IPR007219">
    <property type="entry name" value="XnlR_reg_dom"/>
</dbReference>
<keyword evidence="1" id="KW-0479">Metal-binding</keyword>
<dbReference type="Gene3D" id="4.10.240.10">
    <property type="entry name" value="Zn(2)-C6 fungal-type DNA-binding domain"/>
    <property type="match status" value="1"/>
</dbReference>
<keyword evidence="2" id="KW-0805">Transcription regulation</keyword>
<dbReference type="VEuPathDB" id="FungiDB:ASPCADRAFT_51840"/>
<keyword evidence="5" id="KW-0539">Nucleus</keyword>
<gene>
    <name evidence="7" type="ORF">ASPCADRAFT_51840</name>
</gene>
<name>A0A1R3RIT9_ASPC5</name>
<dbReference type="Proteomes" id="UP000188318">
    <property type="component" value="Unassembled WGS sequence"/>
</dbReference>
<dbReference type="OrthoDB" id="103819at2759"/>